<evidence type="ECO:0000256" key="3">
    <source>
        <dbReference type="ARBA" id="ARBA00022475"/>
    </source>
</evidence>
<evidence type="ECO:0000313" key="9">
    <source>
        <dbReference type="EMBL" id="AFX74066.1"/>
    </source>
</evidence>
<dbReference type="PROSITE" id="PS50928">
    <property type="entry name" value="ABC_TM1"/>
    <property type="match status" value="1"/>
</dbReference>
<dbReference type="GeneID" id="93248268"/>
<dbReference type="InterPro" id="IPR051393">
    <property type="entry name" value="ABC_transporter_permease"/>
</dbReference>
<feature type="transmembrane region" description="Helical" evidence="7">
    <location>
        <begin position="30"/>
        <end position="52"/>
    </location>
</feature>
<evidence type="ECO:0000256" key="7">
    <source>
        <dbReference type="SAM" id="Phobius"/>
    </source>
</evidence>
<feature type="transmembrane region" description="Helical" evidence="7">
    <location>
        <begin position="287"/>
        <end position="309"/>
    </location>
</feature>
<keyword evidence="6 7" id="KW-0472">Membrane</keyword>
<dbReference type="InterPro" id="IPR035906">
    <property type="entry name" value="MetI-like_sf"/>
</dbReference>
<dbReference type="GO" id="GO:0055085">
    <property type="term" value="P:transmembrane transport"/>
    <property type="evidence" value="ECO:0007669"/>
    <property type="project" value="InterPro"/>
</dbReference>
<feature type="domain" description="ABC transmembrane type-1" evidence="8">
    <location>
        <begin position="90"/>
        <end position="306"/>
    </location>
</feature>
<dbReference type="EMBL" id="CP003914">
    <property type="protein sequence ID" value="AFX74066.1"/>
    <property type="molecule type" value="Genomic_DNA"/>
</dbReference>
<dbReference type="KEGG" id="mhs:MOS_134"/>
<dbReference type="AlphaFoldDB" id="A0AAI8FDL2"/>
<evidence type="ECO:0000256" key="2">
    <source>
        <dbReference type="ARBA" id="ARBA00022448"/>
    </source>
</evidence>
<keyword evidence="4 7" id="KW-0812">Transmembrane</keyword>
<proteinExistence type="predicted"/>
<dbReference type="Proteomes" id="UP000009399">
    <property type="component" value="Chromosome"/>
</dbReference>
<comment type="subcellular location">
    <subcellularLocation>
        <location evidence="1">Cell membrane</location>
        <topology evidence="1">Multi-pass membrane protein</topology>
    </subcellularLocation>
</comment>
<feature type="transmembrane region" description="Helical" evidence="7">
    <location>
        <begin position="237"/>
        <end position="256"/>
    </location>
</feature>
<dbReference type="PANTHER" id="PTHR30193:SF37">
    <property type="entry name" value="INNER MEMBRANE ABC TRANSPORTER PERMEASE PROTEIN YCJO"/>
    <property type="match status" value="1"/>
</dbReference>
<evidence type="ECO:0000256" key="5">
    <source>
        <dbReference type="ARBA" id="ARBA00022989"/>
    </source>
</evidence>
<dbReference type="Gene3D" id="1.10.3720.10">
    <property type="entry name" value="MetI-like"/>
    <property type="match status" value="1"/>
</dbReference>
<protein>
    <submittedName>
        <fullName evidence="9">ABC transporter permease protein</fullName>
    </submittedName>
</protein>
<evidence type="ECO:0000313" key="10">
    <source>
        <dbReference type="Proteomes" id="UP000009399"/>
    </source>
</evidence>
<evidence type="ECO:0000256" key="6">
    <source>
        <dbReference type="ARBA" id="ARBA00023136"/>
    </source>
</evidence>
<dbReference type="GO" id="GO:0005886">
    <property type="term" value="C:plasma membrane"/>
    <property type="evidence" value="ECO:0007669"/>
    <property type="project" value="UniProtKB-SubCell"/>
</dbReference>
<dbReference type="SUPFAM" id="SSF161098">
    <property type="entry name" value="MetI-like"/>
    <property type="match status" value="1"/>
</dbReference>
<gene>
    <name evidence="9" type="ORF">MOS_134</name>
</gene>
<feature type="transmembrane region" description="Helical" evidence="7">
    <location>
        <begin position="127"/>
        <end position="150"/>
    </location>
</feature>
<feature type="transmembrane region" description="Helical" evidence="7">
    <location>
        <begin position="95"/>
        <end position="115"/>
    </location>
</feature>
<accession>A0AAI8FDL2</accession>
<feature type="transmembrane region" description="Helical" evidence="7">
    <location>
        <begin position="180"/>
        <end position="204"/>
    </location>
</feature>
<sequence length="341" mass="39568">MKKNNKILNKMSSFSEATWKKLSLSLRKNWKGFTLITPLLIFLIVFSIYPLLNSFFYSLRDFEQYSRIKWHFGISNYHFLVSDYRFIDSVKNSTILFFVASPIAIIVGFLLALVISSLTLKISKNIFITALYSQFFISAFAVSVAFVLLFGDRNVLSVLLQEKFHFGKYDFVSGNQKTPLIILLCIFQLWRAIPFNTVLFSFAINKINLKYSKNLKIDSLSLFDKVKNLYFPEMKITIFNIVYTNFIFAALLYPQVLIGNKNLKDFHGDTLASYIISRITQDANAPVAMAASFFTFIYLCFLLLFIYLLRWKFIKLYIKAAIFLITKIKKSIKGVKNELTK</sequence>
<name>A0AAI8FDL2_MESHY</name>
<evidence type="ECO:0000256" key="4">
    <source>
        <dbReference type="ARBA" id="ARBA00022692"/>
    </source>
</evidence>
<evidence type="ECO:0000256" key="1">
    <source>
        <dbReference type="ARBA" id="ARBA00004651"/>
    </source>
</evidence>
<keyword evidence="2" id="KW-0813">Transport</keyword>
<dbReference type="PANTHER" id="PTHR30193">
    <property type="entry name" value="ABC TRANSPORTER PERMEASE PROTEIN"/>
    <property type="match status" value="1"/>
</dbReference>
<dbReference type="InterPro" id="IPR000515">
    <property type="entry name" value="MetI-like"/>
</dbReference>
<dbReference type="RefSeq" id="WP_014582617.1">
    <property type="nucleotide sequence ID" value="NC_019552.1"/>
</dbReference>
<keyword evidence="5 7" id="KW-1133">Transmembrane helix</keyword>
<keyword evidence="3" id="KW-1003">Cell membrane</keyword>
<organism evidence="9 10">
    <name type="scientific">Mesomycoplasma hyorhinis SK76</name>
    <dbReference type="NCBI Taxonomy" id="1118964"/>
    <lineage>
        <taxon>Bacteria</taxon>
        <taxon>Bacillati</taxon>
        <taxon>Mycoplasmatota</taxon>
        <taxon>Mycoplasmoidales</taxon>
        <taxon>Metamycoplasmataceae</taxon>
        <taxon>Mesomycoplasma</taxon>
    </lineage>
</organism>
<reference evidence="9 10" key="1">
    <citation type="journal article" date="2013" name="Genome Announc.">
        <title>Complete Genome Sequence of Mycoplasma hyorhinis Strain SK76.</title>
        <authorList>
            <person name="Goodison S."/>
            <person name="Urquidi V."/>
            <person name="Kumar D."/>
            <person name="Reyes L."/>
            <person name="Rosser C.J."/>
        </authorList>
    </citation>
    <scope>NUCLEOTIDE SEQUENCE [LARGE SCALE GENOMIC DNA]</scope>
    <source>
        <strain evidence="9 10">SK76</strain>
    </source>
</reference>
<evidence type="ECO:0000259" key="8">
    <source>
        <dbReference type="PROSITE" id="PS50928"/>
    </source>
</evidence>